<dbReference type="Proteomes" id="UP000075606">
    <property type="component" value="Unassembled WGS sequence"/>
</dbReference>
<dbReference type="PROSITE" id="PS01124">
    <property type="entry name" value="HTH_ARAC_FAMILY_2"/>
    <property type="match status" value="1"/>
</dbReference>
<dbReference type="PANTHER" id="PTHR43280:SF29">
    <property type="entry name" value="ARAC-FAMILY TRANSCRIPTIONAL REGULATOR"/>
    <property type="match status" value="1"/>
</dbReference>
<keyword evidence="7" id="KW-1185">Reference proteome</keyword>
<evidence type="ECO:0000313" key="7">
    <source>
        <dbReference type="Proteomes" id="UP000075606"/>
    </source>
</evidence>
<feature type="transmembrane region" description="Helical" evidence="4">
    <location>
        <begin position="161"/>
        <end position="181"/>
    </location>
</feature>
<feature type="transmembrane region" description="Helical" evidence="4">
    <location>
        <begin position="118"/>
        <end position="141"/>
    </location>
</feature>
<keyword evidence="4" id="KW-0472">Membrane</keyword>
<keyword evidence="1" id="KW-0805">Transcription regulation</keyword>
<dbReference type="InterPro" id="IPR009057">
    <property type="entry name" value="Homeodomain-like_sf"/>
</dbReference>
<dbReference type="STRING" id="333140.AWW68_13095"/>
<reference evidence="6 7" key="1">
    <citation type="submission" date="2016-01" db="EMBL/GenBank/DDBJ databases">
        <title>Genome sequencing of Roseivirga spongicola UST030701-084.</title>
        <authorList>
            <person name="Selvaratnam C."/>
            <person name="Thevarajoo S."/>
            <person name="Goh K.M."/>
            <person name="Ee R."/>
            <person name="Chan K.-G."/>
            <person name="Chong C.S."/>
        </authorList>
    </citation>
    <scope>NUCLEOTIDE SEQUENCE [LARGE SCALE GENOMIC DNA]</scope>
    <source>
        <strain evidence="6 7">UST030701-084</strain>
    </source>
</reference>
<proteinExistence type="predicted"/>
<feature type="domain" description="HTH araC/xylS-type" evidence="5">
    <location>
        <begin position="261"/>
        <end position="349"/>
    </location>
</feature>
<keyword evidence="3" id="KW-0804">Transcription</keyword>
<evidence type="ECO:0000256" key="3">
    <source>
        <dbReference type="ARBA" id="ARBA00023163"/>
    </source>
</evidence>
<dbReference type="PANTHER" id="PTHR43280">
    <property type="entry name" value="ARAC-FAMILY TRANSCRIPTIONAL REGULATOR"/>
    <property type="match status" value="1"/>
</dbReference>
<keyword evidence="2" id="KW-0238">DNA-binding</keyword>
<feature type="transmembrane region" description="Helical" evidence="4">
    <location>
        <begin position="193"/>
        <end position="211"/>
    </location>
</feature>
<dbReference type="RefSeq" id="WP_068222159.1">
    <property type="nucleotide sequence ID" value="NZ_LRPC01000028.1"/>
</dbReference>
<accession>A0A150X4H4</accession>
<comment type="caution">
    <text evidence="6">The sequence shown here is derived from an EMBL/GenBank/DDBJ whole genome shotgun (WGS) entry which is preliminary data.</text>
</comment>
<dbReference type="OrthoDB" id="5492415at2"/>
<dbReference type="AlphaFoldDB" id="A0A150X4H4"/>
<dbReference type="SUPFAM" id="SSF46689">
    <property type="entry name" value="Homeodomain-like"/>
    <property type="match status" value="1"/>
</dbReference>
<dbReference type="InterPro" id="IPR020449">
    <property type="entry name" value="Tscrpt_reg_AraC-type_HTH"/>
</dbReference>
<dbReference type="SMART" id="SM00342">
    <property type="entry name" value="HTH_ARAC"/>
    <property type="match status" value="1"/>
</dbReference>
<feature type="transmembrane region" description="Helical" evidence="4">
    <location>
        <begin position="93"/>
        <end position="112"/>
    </location>
</feature>
<evidence type="ECO:0000259" key="5">
    <source>
        <dbReference type="PROSITE" id="PS01124"/>
    </source>
</evidence>
<feature type="transmembrane region" description="Helical" evidence="4">
    <location>
        <begin position="6"/>
        <end position="23"/>
    </location>
</feature>
<dbReference type="GO" id="GO:0043565">
    <property type="term" value="F:sequence-specific DNA binding"/>
    <property type="evidence" value="ECO:0007669"/>
    <property type="project" value="InterPro"/>
</dbReference>
<dbReference type="GO" id="GO:0003700">
    <property type="term" value="F:DNA-binding transcription factor activity"/>
    <property type="evidence" value="ECO:0007669"/>
    <property type="project" value="InterPro"/>
</dbReference>
<sequence length="355" mass="40676">MTAIESIALIGVFLLLLLSAFLISNKSEKRTANLLFAGFLIITSLDLSGQFLGDFYRDFTILNKLRTSLAFLQMPLLYFYVKKTCFSDFKLKPKLLWHALPTLVFLLVYLFSEITLGLEVIFVISVQIQIYTYLVASFILLKNYRKTFENFHSTQSQTYRWLLTAIASYFLANSIVLFRGVSEALNNFERFPILDLSIALFALFMVSWFVLKTMHTPELFLQVNQNEKESVKQKVSNAPSEDASKDLATLDAYMLNKKPFLNDTLTLQVLASETGLSAKRLSLIINQSKGTHFFDFINGHRVEEAKHLLRETDQTIQQIMFEVGFNSKSSFNTAFRKHTSLTPTAYRKQTASFKV</sequence>
<dbReference type="Pfam" id="PF12833">
    <property type="entry name" value="HTH_18"/>
    <property type="match status" value="1"/>
</dbReference>
<keyword evidence="4" id="KW-1133">Transmembrane helix</keyword>
<dbReference type="Gene3D" id="1.10.10.60">
    <property type="entry name" value="Homeodomain-like"/>
    <property type="match status" value="1"/>
</dbReference>
<keyword evidence="4" id="KW-0812">Transmembrane</keyword>
<protein>
    <recommendedName>
        <fullName evidence="5">HTH araC/xylS-type domain-containing protein</fullName>
    </recommendedName>
</protein>
<evidence type="ECO:0000256" key="1">
    <source>
        <dbReference type="ARBA" id="ARBA00023015"/>
    </source>
</evidence>
<evidence type="ECO:0000256" key="2">
    <source>
        <dbReference type="ARBA" id="ARBA00023125"/>
    </source>
</evidence>
<name>A0A150X4H4_9BACT</name>
<dbReference type="InterPro" id="IPR018060">
    <property type="entry name" value="HTH_AraC"/>
</dbReference>
<dbReference type="PRINTS" id="PR00032">
    <property type="entry name" value="HTHARAC"/>
</dbReference>
<dbReference type="EMBL" id="LRPC01000028">
    <property type="protein sequence ID" value="KYG73620.1"/>
    <property type="molecule type" value="Genomic_DNA"/>
</dbReference>
<evidence type="ECO:0000313" key="6">
    <source>
        <dbReference type="EMBL" id="KYG73620.1"/>
    </source>
</evidence>
<gene>
    <name evidence="6" type="ORF">AWW68_13095</name>
</gene>
<evidence type="ECO:0000256" key="4">
    <source>
        <dbReference type="SAM" id="Phobius"/>
    </source>
</evidence>
<organism evidence="6 7">
    <name type="scientific">Roseivirga spongicola</name>
    <dbReference type="NCBI Taxonomy" id="333140"/>
    <lineage>
        <taxon>Bacteria</taxon>
        <taxon>Pseudomonadati</taxon>
        <taxon>Bacteroidota</taxon>
        <taxon>Cytophagia</taxon>
        <taxon>Cytophagales</taxon>
        <taxon>Roseivirgaceae</taxon>
        <taxon>Roseivirga</taxon>
    </lineage>
</organism>
<feature type="transmembrane region" description="Helical" evidence="4">
    <location>
        <begin position="35"/>
        <end position="53"/>
    </location>
</feature>